<keyword evidence="4" id="KW-0238">DNA-binding</keyword>
<keyword evidence="5" id="KW-0804">Transcription</keyword>
<dbReference type="AlphaFoldDB" id="A0A8J3JDE3"/>
<accession>A0A8J3JDE3</accession>
<organism evidence="8 9">
    <name type="scientific">Actinocatenispora rupis</name>
    <dbReference type="NCBI Taxonomy" id="519421"/>
    <lineage>
        <taxon>Bacteria</taxon>
        <taxon>Bacillati</taxon>
        <taxon>Actinomycetota</taxon>
        <taxon>Actinomycetes</taxon>
        <taxon>Micromonosporales</taxon>
        <taxon>Micromonosporaceae</taxon>
        <taxon>Actinocatenispora</taxon>
    </lineage>
</organism>
<keyword evidence="2" id="KW-0663">Pyridoxal phosphate</keyword>
<dbReference type="SUPFAM" id="SSF53383">
    <property type="entry name" value="PLP-dependent transferases"/>
    <property type="match status" value="1"/>
</dbReference>
<feature type="domain" description="HTH gntR-type" evidence="7">
    <location>
        <begin position="22"/>
        <end position="90"/>
    </location>
</feature>
<evidence type="ECO:0000256" key="4">
    <source>
        <dbReference type="ARBA" id="ARBA00023125"/>
    </source>
</evidence>
<dbReference type="PANTHER" id="PTHR46577:SF1">
    <property type="entry name" value="HTH-TYPE TRANSCRIPTIONAL REGULATORY PROTEIN GABR"/>
    <property type="match status" value="1"/>
</dbReference>
<keyword evidence="3" id="KW-0805">Transcription regulation</keyword>
<dbReference type="InterPro" id="IPR051446">
    <property type="entry name" value="HTH_trans_reg/aminotransferase"/>
</dbReference>
<evidence type="ECO:0000256" key="5">
    <source>
        <dbReference type="ARBA" id="ARBA00023163"/>
    </source>
</evidence>
<comment type="similarity">
    <text evidence="1">In the C-terminal section; belongs to the class-I pyridoxal-phosphate-dependent aminotransferase family.</text>
</comment>
<comment type="caution">
    <text evidence="8">The sequence shown here is derived from an EMBL/GenBank/DDBJ whole genome shotgun (WGS) entry which is preliminary data.</text>
</comment>
<dbReference type="PANTHER" id="PTHR46577">
    <property type="entry name" value="HTH-TYPE TRANSCRIPTIONAL REGULATORY PROTEIN GABR"/>
    <property type="match status" value="1"/>
</dbReference>
<dbReference type="Gene3D" id="1.10.10.10">
    <property type="entry name" value="Winged helix-like DNA-binding domain superfamily/Winged helix DNA-binding domain"/>
    <property type="match status" value="1"/>
</dbReference>
<dbReference type="GO" id="GO:0030170">
    <property type="term" value="F:pyridoxal phosphate binding"/>
    <property type="evidence" value="ECO:0007669"/>
    <property type="project" value="InterPro"/>
</dbReference>
<feature type="compositionally biased region" description="Low complexity" evidence="6">
    <location>
        <begin position="218"/>
        <end position="246"/>
    </location>
</feature>
<proteinExistence type="inferred from homology"/>
<evidence type="ECO:0000256" key="3">
    <source>
        <dbReference type="ARBA" id="ARBA00023015"/>
    </source>
</evidence>
<dbReference type="GO" id="GO:0003677">
    <property type="term" value="F:DNA binding"/>
    <property type="evidence" value="ECO:0007669"/>
    <property type="project" value="UniProtKB-KW"/>
</dbReference>
<evidence type="ECO:0000313" key="8">
    <source>
        <dbReference type="EMBL" id="GID12753.1"/>
    </source>
</evidence>
<feature type="region of interest" description="Disordered" evidence="6">
    <location>
        <begin position="80"/>
        <end position="253"/>
    </location>
</feature>
<feature type="compositionally biased region" description="Basic and acidic residues" evidence="6">
    <location>
        <begin position="169"/>
        <end position="178"/>
    </location>
</feature>
<dbReference type="InterPro" id="IPR036390">
    <property type="entry name" value="WH_DNA-bd_sf"/>
</dbReference>
<dbReference type="Pfam" id="PF00155">
    <property type="entry name" value="Aminotran_1_2"/>
    <property type="match status" value="1"/>
</dbReference>
<dbReference type="CDD" id="cd07377">
    <property type="entry name" value="WHTH_GntR"/>
    <property type="match status" value="1"/>
</dbReference>
<dbReference type="PROSITE" id="PS50949">
    <property type="entry name" value="HTH_GNTR"/>
    <property type="match status" value="1"/>
</dbReference>
<dbReference type="InterPro" id="IPR015424">
    <property type="entry name" value="PyrdxlP-dep_Trfase"/>
</dbReference>
<evidence type="ECO:0000256" key="2">
    <source>
        <dbReference type="ARBA" id="ARBA00022898"/>
    </source>
</evidence>
<dbReference type="Gene3D" id="3.40.640.10">
    <property type="entry name" value="Type I PLP-dependent aspartate aminotransferase-like (Major domain)"/>
    <property type="match status" value="1"/>
</dbReference>
<dbReference type="InterPro" id="IPR015421">
    <property type="entry name" value="PyrdxlP-dep_Trfase_major"/>
</dbReference>
<name>A0A8J3JDE3_9ACTN</name>
<dbReference type="InterPro" id="IPR036388">
    <property type="entry name" value="WH-like_DNA-bd_sf"/>
</dbReference>
<evidence type="ECO:0000259" key="7">
    <source>
        <dbReference type="PROSITE" id="PS50949"/>
    </source>
</evidence>
<evidence type="ECO:0000313" key="9">
    <source>
        <dbReference type="Proteomes" id="UP000612808"/>
    </source>
</evidence>
<gene>
    <name evidence="8" type="ORF">Aru02nite_36420</name>
</gene>
<dbReference type="InterPro" id="IPR004839">
    <property type="entry name" value="Aminotransferase_I/II_large"/>
</dbReference>
<dbReference type="GO" id="GO:0003700">
    <property type="term" value="F:DNA-binding transcription factor activity"/>
    <property type="evidence" value="ECO:0007669"/>
    <property type="project" value="InterPro"/>
</dbReference>
<reference evidence="8" key="1">
    <citation type="submission" date="2021-01" db="EMBL/GenBank/DDBJ databases">
        <title>Whole genome shotgun sequence of Actinocatenispora rupis NBRC 107355.</title>
        <authorList>
            <person name="Komaki H."/>
            <person name="Tamura T."/>
        </authorList>
    </citation>
    <scope>NUCLEOTIDE SEQUENCE</scope>
    <source>
        <strain evidence="8">NBRC 107355</strain>
    </source>
</reference>
<dbReference type="Pfam" id="PF00392">
    <property type="entry name" value="GntR"/>
    <property type="match status" value="1"/>
</dbReference>
<dbReference type="InterPro" id="IPR000524">
    <property type="entry name" value="Tscrpt_reg_HTH_GntR"/>
</dbReference>
<sequence length="514" mass="52519">MEDSWTSAAWELLLPAVRAPRRQRRRQLETALRDAIRSGRVAAGTRLPASRALADDLGVSRGLVTTVYDQLRAEGYLVGRPGAGTYAAPGLAPPPPGIRRRGTGNPGAGDAETDAEVHTGTGKRLRDNRSRGSRGGDAGTGAGPGVSPATGERDRSGTARGAAGTDAGAVDRLRENGNRGRSSSHGGTTAGPEFPTSTGNRCQGVANREPGTAGRGTGADADATNHGLATAGRGTGADADATNHGLGTAGHGTGTGVGAVDRLRDTGNLSAAGEAAARVDFRPGRADPRLFPRAAWANLYRQVVTGVPDRALSYGDPRGVPELREALAGLLARRRGVRTGAERIVVCGGVAQAVSLLCRVLAASGHGAMAVEDPGPPEHAMLARTNGLRPVGVGVGARGPDLSGVAARAALVTPAHQFPTGIAYPPETRAALVRWASTVDGLVVEDDYDGDFRYDRAPVGAIQGLAPDRVAYAGSVSKSLASGLRIGWLVVPAALLDAVVDLKRADDLCGPVLE</sequence>
<dbReference type="SMART" id="SM00345">
    <property type="entry name" value="HTH_GNTR"/>
    <property type="match status" value="1"/>
</dbReference>
<dbReference type="SUPFAM" id="SSF46785">
    <property type="entry name" value="Winged helix' DNA-binding domain"/>
    <property type="match status" value="1"/>
</dbReference>
<keyword evidence="9" id="KW-1185">Reference proteome</keyword>
<feature type="compositionally biased region" description="Low complexity" evidence="6">
    <location>
        <begin position="158"/>
        <end position="168"/>
    </location>
</feature>
<dbReference type="Proteomes" id="UP000612808">
    <property type="component" value="Unassembled WGS sequence"/>
</dbReference>
<dbReference type="EMBL" id="BOMB01000021">
    <property type="protein sequence ID" value="GID12753.1"/>
    <property type="molecule type" value="Genomic_DNA"/>
</dbReference>
<protein>
    <recommendedName>
        <fullName evidence="7">HTH gntR-type domain-containing protein</fullName>
    </recommendedName>
</protein>
<feature type="compositionally biased region" description="Gly residues" evidence="6">
    <location>
        <begin position="133"/>
        <end position="144"/>
    </location>
</feature>
<evidence type="ECO:0000256" key="6">
    <source>
        <dbReference type="SAM" id="MobiDB-lite"/>
    </source>
</evidence>
<evidence type="ECO:0000256" key="1">
    <source>
        <dbReference type="ARBA" id="ARBA00005384"/>
    </source>
</evidence>
<dbReference type="CDD" id="cd00609">
    <property type="entry name" value="AAT_like"/>
    <property type="match status" value="1"/>
</dbReference>